<feature type="transmembrane region" description="Helical" evidence="18">
    <location>
        <begin position="297"/>
        <end position="318"/>
    </location>
</feature>
<evidence type="ECO:0000313" key="21">
    <source>
        <dbReference type="EMBL" id="CAF4192184.1"/>
    </source>
</evidence>
<dbReference type="SUPFAM" id="SSF56784">
    <property type="entry name" value="HAD-like"/>
    <property type="match status" value="1"/>
</dbReference>
<dbReference type="Gene3D" id="3.40.1110.10">
    <property type="entry name" value="Calcium-transporting ATPase, cytoplasmic domain N"/>
    <property type="match status" value="1"/>
</dbReference>
<evidence type="ECO:0000256" key="3">
    <source>
        <dbReference type="ARBA" id="ARBA00008109"/>
    </source>
</evidence>
<evidence type="ECO:0000256" key="10">
    <source>
        <dbReference type="ARBA" id="ARBA00022967"/>
    </source>
</evidence>
<dbReference type="GO" id="GO:0140326">
    <property type="term" value="F:ATPase-coupled intramembrane lipid transporter activity"/>
    <property type="evidence" value="ECO:0007669"/>
    <property type="project" value="UniProtKB-EC"/>
</dbReference>
<keyword evidence="8 16" id="KW-0067">ATP-binding</keyword>
<dbReference type="GO" id="GO:0005886">
    <property type="term" value="C:plasma membrane"/>
    <property type="evidence" value="ECO:0007669"/>
    <property type="project" value="UniProtKB-SubCell"/>
</dbReference>
<evidence type="ECO:0000256" key="16">
    <source>
        <dbReference type="PIRSR" id="PIRSR606539-2"/>
    </source>
</evidence>
<dbReference type="EMBL" id="CAJOBA010046669">
    <property type="protein sequence ID" value="CAF4192184.1"/>
    <property type="molecule type" value="Genomic_DNA"/>
</dbReference>
<evidence type="ECO:0000256" key="11">
    <source>
        <dbReference type="ARBA" id="ARBA00022989"/>
    </source>
</evidence>
<dbReference type="NCBIfam" id="TIGR01652">
    <property type="entry name" value="ATPase-Plipid"/>
    <property type="match status" value="1"/>
</dbReference>
<evidence type="ECO:0000256" key="17">
    <source>
        <dbReference type="PIRSR" id="PIRSR606539-3"/>
    </source>
</evidence>
<dbReference type="InterPro" id="IPR008250">
    <property type="entry name" value="ATPase_P-typ_transduc_dom_A_sf"/>
</dbReference>
<evidence type="ECO:0000256" key="13">
    <source>
        <dbReference type="ARBA" id="ARBA00034036"/>
    </source>
</evidence>
<comment type="catalytic activity">
    <reaction evidence="13 18">
        <text>ATP + H2O + phospholipidSide 1 = ADP + phosphate + phospholipidSide 2.</text>
        <dbReference type="EC" id="7.6.2.1"/>
    </reaction>
</comment>
<accession>A0A8S2RYI4</accession>
<dbReference type="InterPro" id="IPR032631">
    <property type="entry name" value="P-type_ATPase_N"/>
</dbReference>
<dbReference type="AlphaFoldDB" id="A0A8S2RYI4"/>
<evidence type="ECO:0000256" key="18">
    <source>
        <dbReference type="RuleBase" id="RU362033"/>
    </source>
</evidence>
<keyword evidence="5 18" id="KW-0812">Transmembrane</keyword>
<keyword evidence="6 17" id="KW-0479">Metal-binding</keyword>
<feature type="binding site" evidence="16">
    <location>
        <position position="416"/>
    </location>
    <ligand>
        <name>ATP</name>
        <dbReference type="ChEBI" id="CHEBI:30616"/>
    </ligand>
</feature>
<dbReference type="PANTHER" id="PTHR24092:SF150">
    <property type="entry name" value="PHOSPHOLIPID-TRANSPORTING ATPASE"/>
    <property type="match status" value="1"/>
</dbReference>
<organism evidence="21 22">
    <name type="scientific">Didymodactylos carnosus</name>
    <dbReference type="NCBI Taxonomy" id="1234261"/>
    <lineage>
        <taxon>Eukaryota</taxon>
        <taxon>Metazoa</taxon>
        <taxon>Spiralia</taxon>
        <taxon>Gnathifera</taxon>
        <taxon>Rotifera</taxon>
        <taxon>Eurotatoria</taxon>
        <taxon>Bdelloidea</taxon>
        <taxon>Philodinida</taxon>
        <taxon>Philodinidae</taxon>
        <taxon>Didymodactylos</taxon>
    </lineage>
</organism>
<gene>
    <name evidence="20" type="ORF">OVA965_LOCUS32246</name>
    <name evidence="21" type="ORF">TMI583_LOCUS33099</name>
</gene>
<keyword evidence="7 16" id="KW-0547">Nucleotide-binding</keyword>
<dbReference type="Proteomes" id="UP000682733">
    <property type="component" value="Unassembled WGS sequence"/>
</dbReference>
<dbReference type="NCBIfam" id="TIGR01494">
    <property type="entry name" value="ATPase_P-type"/>
    <property type="match status" value="1"/>
</dbReference>
<feature type="non-terminal residue" evidence="21">
    <location>
        <position position="1"/>
    </location>
</feature>
<comment type="catalytic activity">
    <reaction evidence="14">
        <text>a 1,2-diacyl-sn-glycero-3-phospho-L-serine(out) + ATP + H2O = a 1,2-diacyl-sn-glycero-3-phospho-L-serine(in) + ADP + phosphate + H(+)</text>
        <dbReference type="Rhea" id="RHEA:38567"/>
        <dbReference type="ChEBI" id="CHEBI:15377"/>
        <dbReference type="ChEBI" id="CHEBI:15378"/>
        <dbReference type="ChEBI" id="CHEBI:30616"/>
        <dbReference type="ChEBI" id="CHEBI:43474"/>
        <dbReference type="ChEBI" id="CHEBI:57262"/>
        <dbReference type="ChEBI" id="CHEBI:456216"/>
    </reaction>
    <physiologicalReaction direction="left-to-right" evidence="14">
        <dbReference type="Rhea" id="RHEA:38568"/>
    </physiologicalReaction>
</comment>
<comment type="subcellular location">
    <subcellularLocation>
        <location evidence="2">Cell membrane</location>
    </subcellularLocation>
    <subcellularLocation>
        <location evidence="1 18">Membrane</location>
        <topology evidence="1 18">Multi-pass membrane protein</topology>
    </subcellularLocation>
</comment>
<keyword evidence="9 17" id="KW-0460">Magnesium</keyword>
<evidence type="ECO:0000256" key="2">
    <source>
        <dbReference type="ARBA" id="ARBA00004236"/>
    </source>
</evidence>
<feature type="domain" description="P-type ATPase N-terminal" evidence="19">
    <location>
        <begin position="47"/>
        <end position="103"/>
    </location>
</feature>
<dbReference type="InterPro" id="IPR001757">
    <property type="entry name" value="P_typ_ATPase"/>
</dbReference>
<feature type="binding site" evidence="16">
    <location>
        <position position="538"/>
    </location>
    <ligand>
        <name>ATP</name>
        <dbReference type="ChEBI" id="CHEBI:30616"/>
    </ligand>
</feature>
<evidence type="ECO:0000256" key="12">
    <source>
        <dbReference type="ARBA" id="ARBA00023136"/>
    </source>
</evidence>
<keyword evidence="10 18" id="KW-1278">Translocase</keyword>
<dbReference type="PROSITE" id="PS00154">
    <property type="entry name" value="ATPASE_E1_E2"/>
    <property type="match status" value="1"/>
</dbReference>
<evidence type="ECO:0000256" key="14">
    <source>
        <dbReference type="ARBA" id="ARBA00051303"/>
    </source>
</evidence>
<dbReference type="SUPFAM" id="SSF81653">
    <property type="entry name" value="Calcium ATPase, transduction domain A"/>
    <property type="match status" value="1"/>
</dbReference>
<evidence type="ECO:0000256" key="8">
    <source>
        <dbReference type="ARBA" id="ARBA00022840"/>
    </source>
</evidence>
<reference evidence="21" key="1">
    <citation type="submission" date="2021-02" db="EMBL/GenBank/DDBJ databases">
        <authorList>
            <person name="Nowell W R."/>
        </authorList>
    </citation>
    <scope>NUCLEOTIDE SEQUENCE</scope>
</reference>
<keyword evidence="12 18" id="KW-0472">Membrane</keyword>
<dbReference type="InterPro" id="IPR018303">
    <property type="entry name" value="ATPase_P-typ_P_site"/>
</dbReference>
<comment type="similarity">
    <text evidence="3 18">Belongs to the cation transport ATPase (P-type) (TC 3.A.3) family. Type IV subfamily.</text>
</comment>
<dbReference type="EC" id="7.6.2.1" evidence="18"/>
<dbReference type="Proteomes" id="UP000677228">
    <property type="component" value="Unassembled WGS sequence"/>
</dbReference>
<dbReference type="EMBL" id="CAJNOK010024977">
    <property type="protein sequence ID" value="CAF1384058.1"/>
    <property type="molecule type" value="Genomic_DNA"/>
</dbReference>
<keyword evidence="4" id="KW-1003">Cell membrane</keyword>
<keyword evidence="11 18" id="KW-1133">Transmembrane helix</keyword>
<dbReference type="InterPro" id="IPR023298">
    <property type="entry name" value="ATPase_P-typ_TM_dom_sf"/>
</dbReference>
<evidence type="ECO:0000313" key="22">
    <source>
        <dbReference type="Proteomes" id="UP000682733"/>
    </source>
</evidence>
<evidence type="ECO:0000256" key="9">
    <source>
        <dbReference type="ARBA" id="ARBA00022842"/>
    </source>
</evidence>
<dbReference type="Gene3D" id="2.70.150.10">
    <property type="entry name" value="Calcium-transporting ATPase, cytoplasmic transduction domain A"/>
    <property type="match status" value="1"/>
</dbReference>
<comment type="caution">
    <text evidence="18">Lacks conserved residue(s) required for the propagation of feature annotation.</text>
</comment>
<proteinExistence type="inferred from homology"/>
<dbReference type="SUPFAM" id="SSF81665">
    <property type="entry name" value="Calcium ATPase, transmembrane domain M"/>
    <property type="match status" value="1"/>
</dbReference>
<evidence type="ECO:0000256" key="5">
    <source>
        <dbReference type="ARBA" id="ARBA00022692"/>
    </source>
</evidence>
<feature type="transmembrane region" description="Helical" evidence="18">
    <location>
        <begin position="346"/>
        <end position="365"/>
    </location>
</feature>
<evidence type="ECO:0000256" key="4">
    <source>
        <dbReference type="ARBA" id="ARBA00022475"/>
    </source>
</evidence>
<evidence type="ECO:0000256" key="6">
    <source>
        <dbReference type="ARBA" id="ARBA00022723"/>
    </source>
</evidence>
<feature type="active site" description="4-aspartylphosphate intermediate" evidence="15">
    <location>
        <position position="415"/>
    </location>
</feature>
<evidence type="ECO:0000256" key="15">
    <source>
        <dbReference type="PIRSR" id="PIRSR606539-1"/>
    </source>
</evidence>
<evidence type="ECO:0000313" key="20">
    <source>
        <dbReference type="EMBL" id="CAF1384058.1"/>
    </source>
</evidence>
<dbReference type="GO" id="GO:0045332">
    <property type="term" value="P:phospholipid translocation"/>
    <property type="evidence" value="ECO:0007669"/>
    <property type="project" value="TreeGrafter"/>
</dbReference>
<feature type="binding site" evidence="17">
    <location>
        <position position="415"/>
    </location>
    <ligand>
        <name>Mg(2+)</name>
        <dbReference type="ChEBI" id="CHEBI:18420"/>
    </ligand>
</feature>
<dbReference type="GO" id="GO:0016887">
    <property type="term" value="F:ATP hydrolysis activity"/>
    <property type="evidence" value="ECO:0007669"/>
    <property type="project" value="InterPro"/>
</dbReference>
<protein>
    <recommendedName>
        <fullName evidence="18">Phospholipid-transporting ATPase</fullName>
        <ecNumber evidence="18">7.6.2.1</ecNumber>
    </recommendedName>
</protein>
<dbReference type="GO" id="GO:0000287">
    <property type="term" value="F:magnesium ion binding"/>
    <property type="evidence" value="ECO:0007669"/>
    <property type="project" value="UniProtKB-UniRule"/>
</dbReference>
<feature type="binding site" evidence="16">
    <location>
        <position position="415"/>
    </location>
    <ligand>
        <name>ATP</name>
        <dbReference type="ChEBI" id="CHEBI:30616"/>
    </ligand>
</feature>
<dbReference type="InterPro" id="IPR006539">
    <property type="entry name" value="P-type_ATPase_IV"/>
</dbReference>
<dbReference type="InterPro" id="IPR036412">
    <property type="entry name" value="HAD-like_sf"/>
</dbReference>
<comment type="cofactor">
    <cofactor evidence="17">
        <name>Mg(2+)</name>
        <dbReference type="ChEBI" id="CHEBI:18420"/>
    </cofactor>
</comment>
<feature type="binding site" evidence="17">
    <location>
        <position position="417"/>
    </location>
    <ligand>
        <name>Mg(2+)</name>
        <dbReference type="ChEBI" id="CHEBI:18420"/>
    </ligand>
</feature>
<comment type="caution">
    <text evidence="21">The sequence shown here is derived from an EMBL/GenBank/DDBJ whole genome shotgun (WGS) entry which is preliminary data.</text>
</comment>
<sequence length="539" mass="61567">MGQNNSVTNFARHLRVYTDVNRRSNENILEFGDINDVKRVITVNAPQQVKFISNRISTSKYSILTFLPKFLFEQFRKYSNIFFLCIAVLQQIPGVSPTGRYTTAVPLLIILCCAAIKEIIEDFKRHIQDGAVNNRRILIYRYGNWLYSKWMNVKVGDIIKVTDKEYFPADLILLSSSEPHSICYIHTSNLDGETNLKVRQTSHIISSLQLKDLQGIIECELPNRHLYEFSGTLKLENIPHAIPLGSDQILLRGSQLKNTGWIYGLAIYSGQETKLMMNSSSVPFKRTNVEQITNNQILLLLFLLLILCLFSTLASELWNSKNRVGHWYLGLTKISDNSATTVPNHFGYTFLTFFILFNNLIPISLQITVDLVKFIQAYFINWDRDMYDEESDIPANARTSNLNEELGQVKYIFSDKTGTLTKNVMLFKQCSIAGIMYGSGNVERFNDFQLMQNLTNHRTGDQIREFLTLLATCHTVVPEQKTDSLAGVTYQASSPDETALVAALKEMNVIFYRRTPNAVAINFRGQDEVYQILNVLEFS</sequence>
<dbReference type="FunFam" id="2.70.150.10:FF:000021">
    <property type="entry name" value="Phospholipid-transporting ATPase"/>
    <property type="match status" value="1"/>
</dbReference>
<dbReference type="PANTHER" id="PTHR24092">
    <property type="entry name" value="PROBABLE PHOSPHOLIPID-TRANSPORTING ATPASE"/>
    <property type="match status" value="1"/>
</dbReference>
<evidence type="ECO:0000256" key="1">
    <source>
        <dbReference type="ARBA" id="ARBA00004141"/>
    </source>
</evidence>
<dbReference type="Pfam" id="PF16209">
    <property type="entry name" value="PhoLip_ATPase_N"/>
    <property type="match status" value="1"/>
</dbReference>
<dbReference type="GO" id="GO:0005802">
    <property type="term" value="C:trans-Golgi network"/>
    <property type="evidence" value="ECO:0007669"/>
    <property type="project" value="TreeGrafter"/>
</dbReference>
<dbReference type="InterPro" id="IPR023299">
    <property type="entry name" value="ATPase_P-typ_cyto_dom_N"/>
</dbReference>
<evidence type="ECO:0000259" key="19">
    <source>
        <dbReference type="Pfam" id="PF16209"/>
    </source>
</evidence>
<name>A0A8S2RYI4_9BILA</name>
<dbReference type="GO" id="GO:0005524">
    <property type="term" value="F:ATP binding"/>
    <property type="evidence" value="ECO:0007669"/>
    <property type="project" value="UniProtKB-UniRule"/>
</dbReference>
<feature type="binding site" evidence="16">
    <location>
        <position position="417"/>
    </location>
    <ligand>
        <name>ATP</name>
        <dbReference type="ChEBI" id="CHEBI:30616"/>
    </ligand>
</feature>
<feature type="binding site" evidence="16">
    <location>
        <position position="497"/>
    </location>
    <ligand>
        <name>ATP</name>
        <dbReference type="ChEBI" id="CHEBI:30616"/>
    </ligand>
</feature>
<evidence type="ECO:0000256" key="7">
    <source>
        <dbReference type="ARBA" id="ARBA00022741"/>
    </source>
</evidence>